<dbReference type="InterPro" id="IPR001789">
    <property type="entry name" value="Sig_transdc_resp-reg_receiver"/>
</dbReference>
<protein>
    <submittedName>
        <fullName evidence="7">Two-component system response regulator</fullName>
    </submittedName>
</protein>
<evidence type="ECO:0000313" key="10">
    <source>
        <dbReference type="Proteomes" id="UP000183039"/>
    </source>
</evidence>
<evidence type="ECO:0000259" key="6">
    <source>
        <dbReference type="PROSITE" id="PS50110"/>
    </source>
</evidence>
<dbReference type="InterPro" id="IPR009057">
    <property type="entry name" value="Homeodomain-like_sf"/>
</dbReference>
<evidence type="ECO:0000259" key="5">
    <source>
        <dbReference type="PROSITE" id="PS01124"/>
    </source>
</evidence>
<dbReference type="SMART" id="SM00448">
    <property type="entry name" value="REC"/>
    <property type="match status" value="1"/>
</dbReference>
<dbReference type="SUPFAM" id="SSF52172">
    <property type="entry name" value="CheY-like"/>
    <property type="match status" value="1"/>
</dbReference>
<dbReference type="GO" id="GO:0000160">
    <property type="term" value="P:phosphorelay signal transduction system"/>
    <property type="evidence" value="ECO:0007669"/>
    <property type="project" value="InterPro"/>
</dbReference>
<evidence type="ECO:0000256" key="1">
    <source>
        <dbReference type="ARBA" id="ARBA00023015"/>
    </source>
</evidence>
<feature type="domain" description="Response regulatory" evidence="6">
    <location>
        <begin position="3"/>
        <end position="120"/>
    </location>
</feature>
<reference evidence="7 9" key="2">
    <citation type="submission" date="2015-12" db="EMBL/GenBank/DDBJ databases">
        <authorList>
            <person name="Lauer A."/>
            <person name="Humrighouse B."/>
            <person name="Loparev V."/>
            <person name="Shewmaker P.L."/>
            <person name="Whitney A.M."/>
            <person name="McLaughlin R.W."/>
        </authorList>
    </citation>
    <scope>NUCLEOTIDE SEQUENCE [LARGE SCALE GENOMIC DNA]</scope>
    <source>
        <strain evidence="7 9">LMG 23085</strain>
    </source>
</reference>
<evidence type="ECO:0000313" key="7">
    <source>
        <dbReference type="EMBL" id="ALS00606.1"/>
    </source>
</evidence>
<dbReference type="GO" id="GO:0043565">
    <property type="term" value="F:sequence-specific DNA binding"/>
    <property type="evidence" value="ECO:0007669"/>
    <property type="project" value="InterPro"/>
</dbReference>
<feature type="domain" description="HTH araC/xylS-type" evidence="5">
    <location>
        <begin position="145"/>
        <end position="243"/>
    </location>
</feature>
<dbReference type="RefSeq" id="WP_071879132.1">
    <property type="nucleotide sequence ID" value="NZ_JXLC01000032.1"/>
</dbReference>
<evidence type="ECO:0000256" key="2">
    <source>
        <dbReference type="ARBA" id="ARBA00023125"/>
    </source>
</evidence>
<dbReference type="EMBL" id="JXLC01000032">
    <property type="protein sequence ID" value="OJG86542.1"/>
    <property type="molecule type" value="Genomic_DNA"/>
</dbReference>
<dbReference type="PRINTS" id="PR00032">
    <property type="entry name" value="HTHARAC"/>
</dbReference>
<sequence length="258" mass="29841">MCRLLIVSNDVNEQQTLQQSINDSFMNIKVLPPATTEQEALAISEKLLPEILLIAIDHLDIDGFIVKRKIVQQLPNIKVIILTERDNFQSIHQALRCGVIDYLLTPVDFNELKFAIDRCVKSLNQVSLMDVLNNKPTVLAKEQINTILDYIHDHYNEEINLTTLADIMHLNRHYVSRFFKEAVGMNFIDYLTTYRIEKAKQLLMKTEESITEIAGTVGYIDATYFSKLFKKKVGQSPHQFRKQYRGEHTPADLRVIYN</sequence>
<keyword evidence="9" id="KW-1185">Reference proteome</keyword>
<dbReference type="Gene3D" id="3.40.50.2300">
    <property type="match status" value="1"/>
</dbReference>
<evidence type="ECO:0000313" key="9">
    <source>
        <dbReference type="Proteomes" id="UP000065511"/>
    </source>
</evidence>
<dbReference type="PANTHER" id="PTHR43280">
    <property type="entry name" value="ARAC-FAMILY TRANSCRIPTIONAL REGULATOR"/>
    <property type="match status" value="1"/>
</dbReference>
<keyword evidence="1" id="KW-0805">Transcription regulation</keyword>
<gene>
    <name evidence="7" type="ORF">ATZ33_04230</name>
    <name evidence="8" type="ORF">RV15_GL002401</name>
</gene>
<dbReference type="SMART" id="SM00342">
    <property type="entry name" value="HTH_ARAC"/>
    <property type="match status" value="1"/>
</dbReference>
<comment type="caution">
    <text evidence="4">Lacks conserved residue(s) required for the propagation of feature annotation.</text>
</comment>
<dbReference type="InterPro" id="IPR011006">
    <property type="entry name" value="CheY-like_superfamily"/>
</dbReference>
<dbReference type="SUPFAM" id="SSF46689">
    <property type="entry name" value="Homeodomain-like"/>
    <property type="match status" value="2"/>
</dbReference>
<reference evidence="8 10" key="1">
    <citation type="submission" date="2014-12" db="EMBL/GenBank/DDBJ databases">
        <title>Draft genome sequences of 29 type strains of Enterococci.</title>
        <authorList>
            <person name="Zhong Z."/>
            <person name="Sun Z."/>
            <person name="Liu W."/>
            <person name="Zhang W."/>
            <person name="Zhang H."/>
        </authorList>
    </citation>
    <scope>NUCLEOTIDE SEQUENCE [LARGE SCALE GENOMIC DNA]</scope>
    <source>
        <strain evidence="8 10">DSM 22801</strain>
    </source>
</reference>
<name>A0A0S3K8L4_9ENTE</name>
<accession>A0A0S3K8L4</accession>
<evidence type="ECO:0000256" key="3">
    <source>
        <dbReference type="ARBA" id="ARBA00023163"/>
    </source>
</evidence>
<dbReference type="PROSITE" id="PS50110">
    <property type="entry name" value="RESPONSE_REGULATORY"/>
    <property type="match status" value="1"/>
</dbReference>
<proteinExistence type="predicted"/>
<organism evidence="8 10">
    <name type="scientific">Enterococcus silesiacus</name>
    <dbReference type="NCBI Taxonomy" id="332949"/>
    <lineage>
        <taxon>Bacteria</taxon>
        <taxon>Bacillati</taxon>
        <taxon>Bacillota</taxon>
        <taxon>Bacilli</taxon>
        <taxon>Lactobacillales</taxon>
        <taxon>Enterococcaceae</taxon>
        <taxon>Enterococcus</taxon>
    </lineage>
</organism>
<keyword evidence="3" id="KW-0804">Transcription</keyword>
<dbReference type="EMBL" id="CP013614">
    <property type="protein sequence ID" value="ALS00606.1"/>
    <property type="molecule type" value="Genomic_DNA"/>
</dbReference>
<dbReference type="AlphaFoldDB" id="A0A0S3K8L4"/>
<dbReference type="Proteomes" id="UP000065511">
    <property type="component" value="Chromosome"/>
</dbReference>
<dbReference type="GO" id="GO:0003700">
    <property type="term" value="F:DNA-binding transcription factor activity"/>
    <property type="evidence" value="ECO:0007669"/>
    <property type="project" value="InterPro"/>
</dbReference>
<evidence type="ECO:0000256" key="4">
    <source>
        <dbReference type="PROSITE-ProRule" id="PRU00169"/>
    </source>
</evidence>
<dbReference type="Pfam" id="PF00072">
    <property type="entry name" value="Response_reg"/>
    <property type="match status" value="1"/>
</dbReference>
<dbReference type="Pfam" id="PF12833">
    <property type="entry name" value="HTH_18"/>
    <property type="match status" value="1"/>
</dbReference>
<evidence type="ECO:0000313" key="8">
    <source>
        <dbReference type="EMBL" id="OJG86542.1"/>
    </source>
</evidence>
<dbReference type="KEGG" id="ess:ATZ33_04230"/>
<dbReference type="PANTHER" id="PTHR43280:SF28">
    <property type="entry name" value="HTH-TYPE TRANSCRIPTIONAL ACTIVATOR RHAS"/>
    <property type="match status" value="1"/>
</dbReference>
<dbReference type="Gene3D" id="1.10.10.60">
    <property type="entry name" value="Homeodomain-like"/>
    <property type="match status" value="2"/>
</dbReference>
<dbReference type="InterPro" id="IPR020449">
    <property type="entry name" value="Tscrpt_reg_AraC-type_HTH"/>
</dbReference>
<dbReference type="InterPro" id="IPR018060">
    <property type="entry name" value="HTH_AraC"/>
</dbReference>
<dbReference type="OrthoDB" id="342399at2"/>
<keyword evidence="2" id="KW-0238">DNA-binding</keyword>
<dbReference type="PROSITE" id="PS01124">
    <property type="entry name" value="HTH_ARAC_FAMILY_2"/>
    <property type="match status" value="1"/>
</dbReference>
<dbReference type="Proteomes" id="UP000183039">
    <property type="component" value="Unassembled WGS sequence"/>
</dbReference>